<evidence type="ECO:0000313" key="3">
    <source>
        <dbReference type="EMBL" id="MDZ5470177.1"/>
    </source>
</evidence>
<dbReference type="InterPro" id="IPR026838">
    <property type="entry name" value="YheC/D"/>
</dbReference>
<organism evidence="3 4">
    <name type="scientific">Robertmurraya mangrovi</name>
    <dbReference type="NCBI Taxonomy" id="3098077"/>
    <lineage>
        <taxon>Bacteria</taxon>
        <taxon>Bacillati</taxon>
        <taxon>Bacillota</taxon>
        <taxon>Bacilli</taxon>
        <taxon>Bacillales</taxon>
        <taxon>Bacillaceae</taxon>
        <taxon>Robertmurraya</taxon>
    </lineage>
</organism>
<dbReference type="Pfam" id="PF14398">
    <property type="entry name" value="ATPgrasp_YheCD"/>
    <property type="match status" value="1"/>
</dbReference>
<comment type="caution">
    <text evidence="3">The sequence shown here is derived from an EMBL/GenBank/DDBJ whole genome shotgun (WGS) entry which is preliminary data.</text>
</comment>
<keyword evidence="4" id="KW-1185">Reference proteome</keyword>
<protein>
    <submittedName>
        <fullName evidence="3">YheC/YheD family protein</fullName>
    </submittedName>
</protein>
<keyword evidence="1" id="KW-0067">ATP-binding</keyword>
<name>A0ABU5ISN9_9BACI</name>
<accession>A0ABU5ISN9</accession>
<dbReference type="InterPro" id="IPR011761">
    <property type="entry name" value="ATP-grasp"/>
</dbReference>
<evidence type="ECO:0000256" key="1">
    <source>
        <dbReference type="PROSITE-ProRule" id="PRU00409"/>
    </source>
</evidence>
<dbReference type="EMBL" id="JAXOFX010000001">
    <property type="protein sequence ID" value="MDZ5470177.1"/>
    <property type="molecule type" value="Genomic_DNA"/>
</dbReference>
<proteinExistence type="predicted"/>
<keyword evidence="1" id="KW-0547">Nucleotide-binding</keyword>
<evidence type="ECO:0000313" key="4">
    <source>
        <dbReference type="Proteomes" id="UP001290455"/>
    </source>
</evidence>
<evidence type="ECO:0000259" key="2">
    <source>
        <dbReference type="PROSITE" id="PS50975"/>
    </source>
</evidence>
<sequence length="393" mass="45281">MMVFYDLKNKCWFQTSLKKEELFFGKSAEPLSFLHKEENPSLPFKLNAKDKNLGPVVGIMTTKDKNGEVAGNAPYFKELQSALMKLGGMAIVFTLEDLTAVDMLGYIYLPEQKQWLKATCPLPHVVYNRIPFRKKEESITYENALEIFSKNGIPIFNPSFIDKYKLHQLLSSHDYLSTLLPETILIDQEKELLTFLKNYKSIYIKPVKASKGKGIYRVNLDEGGCLQLDGIRHSYTFTNFEEFWNNRDFILKNRSYIAQKAIQPALYSGQRYDFRILSHYKGRYEVTGVGIRQSSEQNITTHIPNGGKLLTFEEVKTDRHMAEFENMVQECGALLSEKLGFFGELSIDAGLTESGEYVIYEVNSKPMSFDEEEIEIERIQSLVDLFFQLAQFQ</sequence>
<dbReference type="Proteomes" id="UP001290455">
    <property type="component" value="Unassembled WGS sequence"/>
</dbReference>
<dbReference type="PROSITE" id="PS50975">
    <property type="entry name" value="ATP_GRASP"/>
    <property type="match status" value="1"/>
</dbReference>
<dbReference type="RefSeq" id="WP_322444491.1">
    <property type="nucleotide sequence ID" value="NZ_JAXOFX010000001.1"/>
</dbReference>
<reference evidence="3 4" key="1">
    <citation type="submission" date="2023-11" db="EMBL/GenBank/DDBJ databases">
        <title>Bacillus jintuensis, isolated from a mudflat on the Beibu Gulf coast.</title>
        <authorList>
            <person name="Li M."/>
        </authorList>
    </citation>
    <scope>NUCLEOTIDE SEQUENCE [LARGE SCALE GENOMIC DNA]</scope>
    <source>
        <strain evidence="3 4">31A1R</strain>
    </source>
</reference>
<feature type="domain" description="ATP-grasp" evidence="2">
    <location>
        <begin position="170"/>
        <end position="391"/>
    </location>
</feature>
<dbReference type="SUPFAM" id="SSF56059">
    <property type="entry name" value="Glutathione synthetase ATP-binding domain-like"/>
    <property type="match status" value="1"/>
</dbReference>
<gene>
    <name evidence="3" type="ORF">SM124_00310</name>
</gene>